<keyword evidence="2 7" id="KW-0678">Repressor</keyword>
<dbReference type="InterPro" id="IPR023772">
    <property type="entry name" value="DNA-bd_HTH_TetR-type_CS"/>
</dbReference>
<dbReference type="GO" id="GO:0000976">
    <property type="term" value="F:transcription cis-regulatory region binding"/>
    <property type="evidence" value="ECO:0007669"/>
    <property type="project" value="TreeGrafter"/>
</dbReference>
<dbReference type="PROSITE" id="PS01081">
    <property type="entry name" value="HTH_TETR_1"/>
    <property type="match status" value="1"/>
</dbReference>
<dbReference type="AlphaFoldDB" id="Q1N6L0"/>
<dbReference type="SUPFAM" id="SSF48498">
    <property type="entry name" value="Tetracyclin repressor-like, C-terminal domain"/>
    <property type="match status" value="1"/>
</dbReference>
<dbReference type="PROSITE" id="PS50977">
    <property type="entry name" value="HTH_TETR_2"/>
    <property type="match status" value="1"/>
</dbReference>
<comment type="caution">
    <text evidence="10">The sequence shown here is derived from an EMBL/GenBank/DDBJ whole genome shotgun (WGS) entry which is preliminary data.</text>
</comment>
<evidence type="ECO:0000256" key="7">
    <source>
        <dbReference type="HAMAP-Rule" id="MF_00768"/>
    </source>
</evidence>
<dbReference type="UniPathway" id="UPA00529"/>
<evidence type="ECO:0000256" key="3">
    <source>
        <dbReference type="ARBA" id="ARBA00023015"/>
    </source>
</evidence>
<reference evidence="10 11" key="1">
    <citation type="submission" date="2006-03" db="EMBL/GenBank/DDBJ databases">
        <authorList>
            <person name="Pinhassi J."/>
            <person name="Pedros-Alio C."/>
            <person name="Ferriera S."/>
            <person name="Johnson J."/>
            <person name="Kravitz S."/>
            <person name="Halpern A."/>
            <person name="Remington K."/>
            <person name="Beeson K."/>
            <person name="Tran B."/>
            <person name="Rogers Y.-H."/>
            <person name="Friedman R."/>
            <person name="Venter J.C."/>
        </authorList>
    </citation>
    <scope>NUCLEOTIDE SEQUENCE [LARGE SCALE GENOMIC DNA]</scope>
    <source>
        <strain evidence="10 11">RED65</strain>
    </source>
</reference>
<keyword evidence="4 7" id="KW-0238">DNA-binding</keyword>
<feature type="domain" description="HTH tetR-type" evidence="9">
    <location>
        <begin position="8"/>
        <end position="68"/>
    </location>
</feature>
<dbReference type="PANTHER" id="PTHR30055:SF234">
    <property type="entry name" value="HTH-TYPE TRANSCRIPTIONAL REGULATOR BETI"/>
    <property type="match status" value="1"/>
</dbReference>
<evidence type="ECO:0000313" key="10">
    <source>
        <dbReference type="EMBL" id="EAT13582.1"/>
    </source>
</evidence>
<dbReference type="EMBL" id="AAQH01000001">
    <property type="protein sequence ID" value="EAT13582.1"/>
    <property type="molecule type" value="Genomic_DNA"/>
</dbReference>
<dbReference type="Gene3D" id="1.10.357.10">
    <property type="entry name" value="Tetracycline Repressor, domain 2"/>
    <property type="match status" value="1"/>
</dbReference>
<dbReference type="InterPro" id="IPR050109">
    <property type="entry name" value="HTH-type_TetR-like_transc_reg"/>
</dbReference>
<evidence type="ECO:0000256" key="5">
    <source>
        <dbReference type="ARBA" id="ARBA00023163"/>
    </source>
</evidence>
<evidence type="ECO:0000256" key="1">
    <source>
        <dbReference type="ARBA" id="ARBA00004719"/>
    </source>
</evidence>
<dbReference type="PANTHER" id="PTHR30055">
    <property type="entry name" value="HTH-TYPE TRANSCRIPTIONAL REGULATOR RUTR"/>
    <property type="match status" value="1"/>
</dbReference>
<sequence>MPKVGMKPLRQAQLIEATLDSVQEFGLHATTISTISRKAGVSTGIISHYFGGKQGLLEATVRYLLQSLQDELKEQLNQLSNPDPMQRLYAIVEANFGQVQVSDRGAKTWFAFWAQSMHDPELARLQRVNEKRLLSNLRYSLNELVPKEYVAETAQAIAAMIDGLWLRWALSQAPLDGKKAVSMCKQFIDRTVRSFDQQ</sequence>
<dbReference type="Pfam" id="PF00440">
    <property type="entry name" value="TetR_N"/>
    <property type="match status" value="1"/>
</dbReference>
<keyword evidence="3 7" id="KW-0805">Transcription regulation</keyword>
<accession>Q1N6L0</accession>
<feature type="DNA-binding region" description="H-T-H motif" evidence="7 8">
    <location>
        <begin position="31"/>
        <end position="50"/>
    </location>
</feature>
<evidence type="ECO:0000256" key="4">
    <source>
        <dbReference type="ARBA" id="ARBA00023125"/>
    </source>
</evidence>
<evidence type="ECO:0000259" key="9">
    <source>
        <dbReference type="PROSITE" id="PS50977"/>
    </source>
</evidence>
<dbReference type="InterPro" id="IPR039538">
    <property type="entry name" value="BetI_C"/>
</dbReference>
<evidence type="ECO:0000256" key="6">
    <source>
        <dbReference type="ARBA" id="ARBA00024936"/>
    </source>
</evidence>
<keyword evidence="5 7" id="KW-0804">Transcription</keyword>
<evidence type="ECO:0000313" key="11">
    <source>
        <dbReference type="Proteomes" id="UP000004263"/>
    </source>
</evidence>
<dbReference type="Pfam" id="PF13977">
    <property type="entry name" value="TetR_C_6"/>
    <property type="match status" value="1"/>
</dbReference>
<dbReference type="NCBIfam" id="NF001978">
    <property type="entry name" value="PRK00767.1"/>
    <property type="match status" value="1"/>
</dbReference>
<dbReference type="InterPro" id="IPR009057">
    <property type="entry name" value="Homeodomain-like_sf"/>
</dbReference>
<dbReference type="NCBIfam" id="TIGR03384">
    <property type="entry name" value="betaine_BetI"/>
    <property type="match status" value="1"/>
</dbReference>
<dbReference type="InterPro" id="IPR036271">
    <property type="entry name" value="Tet_transcr_reg_TetR-rel_C_sf"/>
</dbReference>
<dbReference type="GO" id="GO:0019285">
    <property type="term" value="P:glycine betaine biosynthetic process from choline"/>
    <property type="evidence" value="ECO:0007669"/>
    <property type="project" value="UniProtKB-UniRule"/>
</dbReference>
<organism evidence="10 11">
    <name type="scientific">Bermanella marisrubri</name>
    <dbReference type="NCBI Taxonomy" id="207949"/>
    <lineage>
        <taxon>Bacteria</taxon>
        <taxon>Pseudomonadati</taxon>
        <taxon>Pseudomonadota</taxon>
        <taxon>Gammaproteobacteria</taxon>
        <taxon>Oceanospirillales</taxon>
        <taxon>Oceanospirillaceae</taxon>
        <taxon>Bermanella</taxon>
    </lineage>
</organism>
<dbReference type="GO" id="GO:0045892">
    <property type="term" value="P:negative regulation of DNA-templated transcription"/>
    <property type="evidence" value="ECO:0007669"/>
    <property type="project" value="UniProtKB-UniRule"/>
</dbReference>
<gene>
    <name evidence="7" type="primary">betI</name>
    <name evidence="10" type="ORF">RED65_09329</name>
</gene>
<dbReference type="Proteomes" id="UP000004263">
    <property type="component" value="Unassembled WGS sequence"/>
</dbReference>
<dbReference type="RefSeq" id="WP_007017003.1">
    <property type="nucleotide sequence ID" value="NZ_CH724113.1"/>
</dbReference>
<dbReference type="GO" id="GO:0003700">
    <property type="term" value="F:DNA-binding transcription factor activity"/>
    <property type="evidence" value="ECO:0007669"/>
    <property type="project" value="UniProtKB-UniRule"/>
</dbReference>
<dbReference type="STRING" id="207949.RED65_09329"/>
<name>Q1N6L0_9GAMM</name>
<dbReference type="HAMAP" id="MF_00768">
    <property type="entry name" value="HTH_type_BetI"/>
    <property type="match status" value="1"/>
</dbReference>
<keyword evidence="11" id="KW-1185">Reference proteome</keyword>
<evidence type="ECO:0000256" key="8">
    <source>
        <dbReference type="PROSITE-ProRule" id="PRU00335"/>
    </source>
</evidence>
<dbReference type="InterPro" id="IPR001647">
    <property type="entry name" value="HTH_TetR"/>
</dbReference>
<dbReference type="SUPFAM" id="SSF46689">
    <property type="entry name" value="Homeodomain-like"/>
    <property type="match status" value="1"/>
</dbReference>
<dbReference type="HOGENOM" id="CLU_069356_15_4_6"/>
<protein>
    <recommendedName>
        <fullName evidence="7">HTH-type transcriptional regulator BetI</fullName>
    </recommendedName>
</protein>
<evidence type="ECO:0000256" key="2">
    <source>
        <dbReference type="ARBA" id="ARBA00022491"/>
    </source>
</evidence>
<dbReference type="OrthoDB" id="7618612at2"/>
<comment type="pathway">
    <text evidence="1 7">Amine and polyamine biosynthesis; betaine biosynthesis via choline pathway [regulation].</text>
</comment>
<comment type="function">
    <text evidence="6">Repressor involved in the biosynthesis of the osmoprotectant glycine betaine. It represses transcription of the choline transporter BetT and the genes of BetAB involved in the synthesis of glycine betaine.</text>
</comment>
<dbReference type="InterPro" id="IPR017757">
    <property type="entry name" value="Tscrpt_rep_BetI"/>
</dbReference>
<comment type="function">
    <text evidence="7">Repressor involved in choline regulation of the bet genes.</text>
</comment>
<proteinExistence type="inferred from homology"/>